<dbReference type="eggNOG" id="KOG0017">
    <property type="taxonomic scope" value="Eukaryota"/>
</dbReference>
<dbReference type="CDD" id="cd00303">
    <property type="entry name" value="retropepsin_like"/>
    <property type="match status" value="1"/>
</dbReference>
<dbReference type="GeneID" id="104217822"/>
<reference evidence="2" key="2">
    <citation type="submission" date="2025-08" db="UniProtKB">
        <authorList>
            <consortium name="RefSeq"/>
        </authorList>
    </citation>
    <scope>IDENTIFICATION</scope>
    <source>
        <tissue evidence="2">Leaf</tissue>
    </source>
</reference>
<gene>
    <name evidence="2" type="primary">LOC104217822</name>
</gene>
<keyword evidence="1" id="KW-1185">Reference proteome</keyword>
<proteinExistence type="predicted"/>
<dbReference type="Proteomes" id="UP000189701">
    <property type="component" value="Unplaced"/>
</dbReference>
<reference evidence="1" key="1">
    <citation type="journal article" date="2013" name="Genome Biol.">
        <title>Reference genomes and transcriptomes of Nicotiana sylvestris and Nicotiana tomentosiformis.</title>
        <authorList>
            <person name="Sierro N."/>
            <person name="Battey J.N."/>
            <person name="Ouadi S."/>
            <person name="Bovet L."/>
            <person name="Goepfert S."/>
            <person name="Bakaher N."/>
            <person name="Peitsch M.C."/>
            <person name="Ivanov N.V."/>
        </authorList>
    </citation>
    <scope>NUCLEOTIDE SEQUENCE [LARGE SCALE GENOMIC DNA]</scope>
</reference>
<dbReference type="InterPro" id="IPR021109">
    <property type="entry name" value="Peptidase_aspartic_dom_sf"/>
</dbReference>
<dbReference type="Gene3D" id="2.40.70.10">
    <property type="entry name" value="Acid Proteases"/>
    <property type="match status" value="1"/>
</dbReference>
<dbReference type="AlphaFoldDB" id="A0A1U7VEG5"/>
<dbReference type="RefSeq" id="XP_009766457.1">
    <property type="nucleotide sequence ID" value="XM_009768155.1"/>
</dbReference>
<dbReference type="PANTHER" id="PTHR33067:SF9">
    <property type="entry name" value="RNA-DIRECTED DNA POLYMERASE"/>
    <property type="match status" value="1"/>
</dbReference>
<accession>A0A1U7VEG5</accession>
<sequence>MHFETIKVTHQVSVIVHSMAPMLEDPSAFMIPCTIGNAEFAKAFFDLGTSINLMPYSVLKILGIGQPRPTSRRLQVANRTIKRMLGVIEDVLVRVDKFILPADFVILDCEVDYKVPILLGRPFFATGKALGDVEAGELTFRVGDEQVVFHVCKSMRQPNSNEVYYFVDLVTDVIVHDTSTTINVGDILEVVLLNFDDDEMDGFMECVNSLQGMESYHYAPRKLSLDIENRKTPPTKPSIKEPPTLELKSLPPHLWYEFLGPCYTLPVIISPCLTNVQVDSTLAVLQKRKKAIGYTLADIRGISPAFCMHKIKLYDGAKLSIEHQKRLN</sequence>
<evidence type="ECO:0000313" key="1">
    <source>
        <dbReference type="Proteomes" id="UP000189701"/>
    </source>
</evidence>
<dbReference type="OrthoDB" id="778454at2759"/>
<dbReference type="PANTHER" id="PTHR33067">
    <property type="entry name" value="RNA-DIRECTED DNA POLYMERASE-RELATED"/>
    <property type="match status" value="1"/>
</dbReference>
<evidence type="ECO:0000313" key="2">
    <source>
        <dbReference type="RefSeq" id="XP_009766457.1"/>
    </source>
</evidence>
<protein>
    <submittedName>
        <fullName evidence="2">Uncharacterized protein LOC104217822</fullName>
    </submittedName>
</protein>
<dbReference type="KEGG" id="nsy:104217822"/>
<name>A0A1U7VEG5_NICSY</name>
<organism evidence="1 2">
    <name type="scientific">Nicotiana sylvestris</name>
    <name type="common">Wood tobacco</name>
    <name type="synonym">South American tobacco</name>
    <dbReference type="NCBI Taxonomy" id="4096"/>
    <lineage>
        <taxon>Eukaryota</taxon>
        <taxon>Viridiplantae</taxon>
        <taxon>Streptophyta</taxon>
        <taxon>Embryophyta</taxon>
        <taxon>Tracheophyta</taxon>
        <taxon>Spermatophyta</taxon>
        <taxon>Magnoliopsida</taxon>
        <taxon>eudicotyledons</taxon>
        <taxon>Gunneridae</taxon>
        <taxon>Pentapetalae</taxon>
        <taxon>asterids</taxon>
        <taxon>lamiids</taxon>
        <taxon>Solanales</taxon>
        <taxon>Solanaceae</taxon>
        <taxon>Nicotianoideae</taxon>
        <taxon>Nicotianeae</taxon>
        <taxon>Nicotiana</taxon>
    </lineage>
</organism>